<evidence type="ECO:0000256" key="2">
    <source>
        <dbReference type="ARBA" id="ARBA00022448"/>
    </source>
</evidence>
<sequence>MKKWGEDFSERVVGTGPFKMTKWVHDDVLVLEKNTEYFDKKPEVDGIEYRIIPEELTAMAEFESGTLDAIGLPMTEFERFTTTDKWKKILWSR</sequence>
<comment type="similarity">
    <text evidence="1">Belongs to the bacterial solute-binding protein 5 family.</text>
</comment>
<evidence type="ECO:0000313" key="6">
    <source>
        <dbReference type="Proteomes" id="UP000183085"/>
    </source>
</evidence>
<dbReference type="STRING" id="1817895.AUJ95_00725"/>
<protein>
    <recommendedName>
        <fullName evidence="4">Solute-binding protein family 5 domain-containing protein</fullName>
    </recommendedName>
</protein>
<keyword evidence="3" id="KW-0732">Signal</keyword>
<feature type="domain" description="Solute-binding protein family 5" evidence="4">
    <location>
        <begin position="5"/>
        <end position="83"/>
    </location>
</feature>
<dbReference type="GO" id="GO:0015833">
    <property type="term" value="P:peptide transport"/>
    <property type="evidence" value="ECO:0007669"/>
    <property type="project" value="TreeGrafter"/>
</dbReference>
<name>A0A1J5EKW1_9BACT</name>
<keyword evidence="2" id="KW-0813">Transport</keyword>
<dbReference type="Gene3D" id="3.40.190.10">
    <property type="entry name" value="Periplasmic binding protein-like II"/>
    <property type="match status" value="1"/>
</dbReference>
<dbReference type="PANTHER" id="PTHR30290:SF9">
    <property type="entry name" value="OLIGOPEPTIDE-BINDING PROTEIN APPA"/>
    <property type="match status" value="1"/>
</dbReference>
<dbReference type="EMBL" id="MNYI01000017">
    <property type="protein sequence ID" value="OIP43424.1"/>
    <property type="molecule type" value="Genomic_DNA"/>
</dbReference>
<organism evidence="5 6">
    <name type="scientific">Candidatus Desantisbacteria bacterium CG2_30_40_21</name>
    <dbReference type="NCBI Taxonomy" id="1817895"/>
    <lineage>
        <taxon>Bacteria</taxon>
        <taxon>Candidatus Desantisiibacteriota</taxon>
    </lineage>
</organism>
<comment type="caution">
    <text evidence="5">The sequence shown here is derived from an EMBL/GenBank/DDBJ whole genome shotgun (WGS) entry which is preliminary data.</text>
</comment>
<gene>
    <name evidence="5" type="ORF">AUJ95_00725</name>
</gene>
<dbReference type="InterPro" id="IPR000914">
    <property type="entry name" value="SBP_5_dom"/>
</dbReference>
<dbReference type="InterPro" id="IPR039424">
    <property type="entry name" value="SBP_5"/>
</dbReference>
<dbReference type="PANTHER" id="PTHR30290">
    <property type="entry name" value="PERIPLASMIC BINDING COMPONENT OF ABC TRANSPORTER"/>
    <property type="match status" value="1"/>
</dbReference>
<proteinExistence type="inferred from homology"/>
<evidence type="ECO:0000313" key="5">
    <source>
        <dbReference type="EMBL" id="OIP43424.1"/>
    </source>
</evidence>
<dbReference type="SUPFAM" id="SSF53850">
    <property type="entry name" value="Periplasmic binding protein-like II"/>
    <property type="match status" value="1"/>
</dbReference>
<dbReference type="Pfam" id="PF00496">
    <property type="entry name" value="SBP_bac_5"/>
    <property type="match status" value="1"/>
</dbReference>
<reference evidence="5 6" key="1">
    <citation type="journal article" date="2016" name="Environ. Microbiol.">
        <title>Genomic resolution of a cold subsurface aquifer community provides metabolic insights for novel microbes adapted to high CO concentrations.</title>
        <authorList>
            <person name="Probst A.J."/>
            <person name="Castelle C.J."/>
            <person name="Singh A."/>
            <person name="Brown C.T."/>
            <person name="Anantharaman K."/>
            <person name="Sharon I."/>
            <person name="Hug L.A."/>
            <person name="Burstein D."/>
            <person name="Emerson J.B."/>
            <person name="Thomas B.C."/>
            <person name="Banfield J.F."/>
        </authorList>
    </citation>
    <scope>NUCLEOTIDE SEQUENCE [LARGE SCALE GENOMIC DNA]</scope>
    <source>
        <strain evidence="5">CG2_30_40_21</strain>
    </source>
</reference>
<accession>A0A1J5EKW1</accession>
<evidence type="ECO:0000256" key="3">
    <source>
        <dbReference type="ARBA" id="ARBA00022729"/>
    </source>
</evidence>
<evidence type="ECO:0000256" key="1">
    <source>
        <dbReference type="ARBA" id="ARBA00005695"/>
    </source>
</evidence>
<dbReference type="Proteomes" id="UP000183085">
    <property type="component" value="Unassembled WGS sequence"/>
</dbReference>
<dbReference type="AlphaFoldDB" id="A0A1J5EKW1"/>
<evidence type="ECO:0000259" key="4">
    <source>
        <dbReference type="Pfam" id="PF00496"/>
    </source>
</evidence>
<dbReference type="GO" id="GO:1904680">
    <property type="term" value="F:peptide transmembrane transporter activity"/>
    <property type="evidence" value="ECO:0007669"/>
    <property type="project" value="TreeGrafter"/>
</dbReference>